<protein>
    <submittedName>
        <fullName evidence="2">Uncharacterized protein</fullName>
    </submittedName>
</protein>
<dbReference type="EMBL" id="BAABIW010000018">
    <property type="protein sequence ID" value="GAA5031839.1"/>
    <property type="molecule type" value="Genomic_DNA"/>
</dbReference>
<dbReference type="Proteomes" id="UP001500427">
    <property type="component" value="Unassembled WGS sequence"/>
</dbReference>
<organism evidence="2 3">
    <name type="scientific">Terrabacter aeriphilus</name>
    <dbReference type="NCBI Taxonomy" id="515662"/>
    <lineage>
        <taxon>Bacteria</taxon>
        <taxon>Bacillati</taxon>
        <taxon>Actinomycetota</taxon>
        <taxon>Actinomycetes</taxon>
        <taxon>Micrococcales</taxon>
        <taxon>Intrasporangiaceae</taxon>
        <taxon>Terrabacter</taxon>
    </lineage>
</organism>
<evidence type="ECO:0000313" key="2">
    <source>
        <dbReference type="EMBL" id="GAA5031839.1"/>
    </source>
</evidence>
<evidence type="ECO:0000313" key="3">
    <source>
        <dbReference type="Proteomes" id="UP001500427"/>
    </source>
</evidence>
<reference evidence="3" key="1">
    <citation type="journal article" date="2019" name="Int. J. Syst. Evol. Microbiol.">
        <title>The Global Catalogue of Microorganisms (GCM) 10K type strain sequencing project: providing services to taxonomists for standard genome sequencing and annotation.</title>
        <authorList>
            <consortium name="The Broad Institute Genomics Platform"/>
            <consortium name="The Broad Institute Genome Sequencing Center for Infectious Disease"/>
            <person name="Wu L."/>
            <person name="Ma J."/>
        </authorList>
    </citation>
    <scope>NUCLEOTIDE SEQUENCE [LARGE SCALE GENOMIC DNA]</scope>
    <source>
        <strain evidence="3">JCM 17687</strain>
    </source>
</reference>
<name>A0ABP9JJF1_9MICO</name>
<gene>
    <name evidence="2" type="ORF">GCM10023258_30380</name>
</gene>
<comment type="caution">
    <text evidence="2">The sequence shown here is derived from an EMBL/GenBank/DDBJ whole genome shotgun (WGS) entry which is preliminary data.</text>
</comment>
<proteinExistence type="predicted"/>
<keyword evidence="3" id="KW-1185">Reference proteome</keyword>
<accession>A0ABP9JJF1</accession>
<evidence type="ECO:0000256" key="1">
    <source>
        <dbReference type="SAM" id="MobiDB-lite"/>
    </source>
</evidence>
<feature type="region of interest" description="Disordered" evidence="1">
    <location>
        <begin position="1"/>
        <end position="23"/>
    </location>
</feature>
<sequence>MGKSVSGCAVRQGRSLLPSPPQQLRDLTGGRAGLDLVCQGLPVREGGAAYADELRDCRGDSSGRR</sequence>